<dbReference type="AlphaFoldDB" id="A0A066ZC27"/>
<dbReference type="OrthoDB" id="3480105at2"/>
<organism evidence="4 5">
    <name type="scientific">Kitasatospora cheerisanensis KCTC 2395</name>
    <dbReference type="NCBI Taxonomy" id="1348663"/>
    <lineage>
        <taxon>Bacteria</taxon>
        <taxon>Bacillati</taxon>
        <taxon>Actinomycetota</taxon>
        <taxon>Actinomycetes</taxon>
        <taxon>Kitasatosporales</taxon>
        <taxon>Streptomycetaceae</taxon>
        <taxon>Kitasatospora</taxon>
    </lineage>
</organism>
<feature type="domain" description="DUF4232" evidence="3">
    <location>
        <begin position="80"/>
        <end position="202"/>
    </location>
</feature>
<sequence>MRIRQLSAAIGLVAALTVTLTGCGDDAADTAAKPAAPAASAPAAAAPSAAAPTGGQAAPPSAQPSGRGSAPAAGSGPRTCVAADLKAALAPGTGAQTPDQQGAEEIELTNQSKAACTMKGYPGVDLVGDKGTWNLPRYQPAQPEQVTLQPGGKAYVRIDYLPSGGQGQGQAEFKVQKIVLTPPDDTRQLTVQWSGAAPQDQSGATHPGTYVRPVAATR</sequence>
<dbReference type="PROSITE" id="PS51257">
    <property type="entry name" value="PROKAR_LIPOPROTEIN"/>
    <property type="match status" value="1"/>
</dbReference>
<dbReference type="PATRIC" id="fig|1348663.4.peg.496"/>
<proteinExistence type="predicted"/>
<dbReference type="HOGENOM" id="CLU_1394729_0_0_11"/>
<dbReference type="EMBL" id="JNBY01000015">
    <property type="protein sequence ID" value="KDN87876.1"/>
    <property type="molecule type" value="Genomic_DNA"/>
</dbReference>
<dbReference type="Proteomes" id="UP000027178">
    <property type="component" value="Unassembled WGS sequence"/>
</dbReference>
<feature type="compositionally biased region" description="Polar residues" evidence="1">
    <location>
        <begin position="194"/>
        <end position="204"/>
    </location>
</feature>
<dbReference type="InterPro" id="IPR025326">
    <property type="entry name" value="DUF4232"/>
</dbReference>
<dbReference type="RefSeq" id="WP_051652648.1">
    <property type="nucleotide sequence ID" value="NZ_KK853997.1"/>
</dbReference>
<accession>A0A066ZC27</accession>
<evidence type="ECO:0000313" key="4">
    <source>
        <dbReference type="EMBL" id="KDN87876.1"/>
    </source>
</evidence>
<feature type="chain" id="PRO_5001632321" description="DUF4232 domain-containing protein" evidence="2">
    <location>
        <begin position="28"/>
        <end position="218"/>
    </location>
</feature>
<comment type="caution">
    <text evidence="4">The sequence shown here is derived from an EMBL/GenBank/DDBJ whole genome shotgun (WGS) entry which is preliminary data.</text>
</comment>
<feature type="region of interest" description="Disordered" evidence="1">
    <location>
        <begin position="37"/>
        <end position="77"/>
    </location>
</feature>
<dbReference type="eggNOG" id="ENOG50320T7">
    <property type="taxonomic scope" value="Bacteria"/>
</dbReference>
<name>A0A066ZC27_9ACTN</name>
<evidence type="ECO:0000256" key="2">
    <source>
        <dbReference type="SAM" id="SignalP"/>
    </source>
</evidence>
<reference evidence="4 5" key="1">
    <citation type="submission" date="2014-05" db="EMBL/GenBank/DDBJ databases">
        <title>Draft Genome Sequence of Kitasatospora cheerisanensis KCTC 2395.</title>
        <authorList>
            <person name="Nam D.H."/>
        </authorList>
    </citation>
    <scope>NUCLEOTIDE SEQUENCE [LARGE SCALE GENOMIC DNA]</scope>
    <source>
        <strain evidence="4 5">KCTC 2395</strain>
    </source>
</reference>
<gene>
    <name evidence="4" type="ORF">KCH_05230</name>
</gene>
<protein>
    <recommendedName>
        <fullName evidence="3">DUF4232 domain-containing protein</fullName>
    </recommendedName>
</protein>
<feature type="signal peptide" evidence="2">
    <location>
        <begin position="1"/>
        <end position="27"/>
    </location>
</feature>
<keyword evidence="5" id="KW-1185">Reference proteome</keyword>
<feature type="region of interest" description="Disordered" evidence="1">
    <location>
        <begin position="194"/>
        <end position="218"/>
    </location>
</feature>
<evidence type="ECO:0000259" key="3">
    <source>
        <dbReference type="Pfam" id="PF14016"/>
    </source>
</evidence>
<dbReference type="Pfam" id="PF14016">
    <property type="entry name" value="DUF4232"/>
    <property type="match status" value="1"/>
</dbReference>
<evidence type="ECO:0000256" key="1">
    <source>
        <dbReference type="SAM" id="MobiDB-lite"/>
    </source>
</evidence>
<evidence type="ECO:0000313" key="5">
    <source>
        <dbReference type="Proteomes" id="UP000027178"/>
    </source>
</evidence>
<keyword evidence="2" id="KW-0732">Signal</keyword>